<dbReference type="Proteomes" id="UP000288279">
    <property type="component" value="Unassembled WGS sequence"/>
</dbReference>
<evidence type="ECO:0000256" key="9">
    <source>
        <dbReference type="HAMAP-Rule" id="MF_01014"/>
    </source>
</evidence>
<dbReference type="SUPFAM" id="SSF51366">
    <property type="entry name" value="Ribulose-phoshate binding barrel"/>
    <property type="match status" value="1"/>
</dbReference>
<reference evidence="12 13" key="1">
    <citation type="journal article" date="2011" name="Front. Microbiol.">
        <title>Genomic signatures of strain selection and enhancement in Bacillus atrophaeus var. globigii, a historical biowarfare simulant.</title>
        <authorList>
            <person name="Gibbons H.S."/>
            <person name="Broomall S.M."/>
            <person name="McNew L.A."/>
            <person name="Daligault H."/>
            <person name="Chapman C."/>
            <person name="Bruce D."/>
            <person name="Karavis M."/>
            <person name="Krepps M."/>
            <person name="McGregor P.A."/>
            <person name="Hong C."/>
            <person name="Park K.H."/>
            <person name="Akmal A."/>
            <person name="Feldman A."/>
            <person name="Lin J.S."/>
            <person name="Chang W.E."/>
            <person name="Higgs B.W."/>
            <person name="Demirev P."/>
            <person name="Lindquist J."/>
            <person name="Liem A."/>
            <person name="Fochler E."/>
            <person name="Read T.D."/>
            <person name="Tapia R."/>
            <person name="Johnson S."/>
            <person name="Bishop-Lilly K.A."/>
            <person name="Detter C."/>
            <person name="Han C."/>
            <person name="Sozhamannan S."/>
            <person name="Rosenzweig C.N."/>
            <person name="Skowronski E.W."/>
        </authorList>
    </citation>
    <scope>NUCLEOTIDE SEQUENCE [LARGE SCALE GENOMIC DNA]</scope>
    <source>
        <strain evidence="12 13">PIT1</strain>
    </source>
</reference>
<dbReference type="CDD" id="cd04732">
    <property type="entry name" value="HisA"/>
    <property type="match status" value="1"/>
</dbReference>
<sequence>MLIPALDLISGQVVRLQQGDFARQTTFANDPLPLVKSYQDSGAQWLHLVDLDGAKDPAQRQLKLIEKITASTSMAVQVGGGIRSKADLEQLFAHGVKRVVIGSLAVKQPQLVQAWLHEFGPDAIVLALDVNIADDGQAYLATHGWRETSEQTLNATLAEFSQDGLRHVLCTDIARDGMLSGPNVDLYRQLKQQFPQIKLQASGGVSSLADLTALQAVNCDAAILGKALLTGQFTLTEALACWPNA</sequence>
<evidence type="ECO:0000256" key="3">
    <source>
        <dbReference type="ARBA" id="ARBA00005133"/>
    </source>
</evidence>
<feature type="active site" description="Proton acceptor" evidence="9">
    <location>
        <position position="7"/>
    </location>
</feature>
<dbReference type="InterPro" id="IPR011060">
    <property type="entry name" value="RibuloseP-bd_barrel"/>
</dbReference>
<evidence type="ECO:0000256" key="8">
    <source>
        <dbReference type="ARBA" id="ARBA00023235"/>
    </source>
</evidence>
<comment type="pathway">
    <text evidence="3 9 11">Amino-acid biosynthesis; L-histidine biosynthesis; L-histidine from 5-phospho-alpha-D-ribose 1-diphosphate: step 4/9.</text>
</comment>
<dbReference type="FunFam" id="3.20.20.70:FF:000009">
    <property type="entry name" value="1-(5-phosphoribosyl)-5-[(5-phosphoribosylamino)methylideneamino] imidazole-4-carboxamide isomerase"/>
    <property type="match status" value="1"/>
</dbReference>
<dbReference type="InterPro" id="IPR044524">
    <property type="entry name" value="Isoase_HisA-like"/>
</dbReference>
<dbReference type="EC" id="5.3.1.16" evidence="9 11"/>
<dbReference type="InterPro" id="IPR006062">
    <property type="entry name" value="His_biosynth"/>
</dbReference>
<evidence type="ECO:0000256" key="5">
    <source>
        <dbReference type="ARBA" id="ARBA00022490"/>
    </source>
</evidence>
<accession>A0A432ZNW8</accession>
<organism evidence="12 13">
    <name type="scientific">Pseudidiomarina taiwanensis</name>
    <dbReference type="NCBI Taxonomy" id="337250"/>
    <lineage>
        <taxon>Bacteria</taxon>
        <taxon>Pseudomonadati</taxon>
        <taxon>Pseudomonadota</taxon>
        <taxon>Gammaproteobacteria</taxon>
        <taxon>Alteromonadales</taxon>
        <taxon>Idiomarinaceae</taxon>
        <taxon>Pseudidiomarina</taxon>
    </lineage>
</organism>
<dbReference type="Gene3D" id="3.20.20.70">
    <property type="entry name" value="Aldolase class I"/>
    <property type="match status" value="1"/>
</dbReference>
<dbReference type="InterPro" id="IPR013785">
    <property type="entry name" value="Aldolase_TIM"/>
</dbReference>
<evidence type="ECO:0000313" key="13">
    <source>
        <dbReference type="Proteomes" id="UP000288279"/>
    </source>
</evidence>
<protein>
    <recommendedName>
        <fullName evidence="9 11">1-(5-phosphoribosyl)-5-[(5-phosphoribosylamino)methylideneamino] imidazole-4-carboxamide isomerase</fullName>
        <ecNumber evidence="9 11">5.3.1.16</ecNumber>
    </recommendedName>
    <alternativeName>
        <fullName evidence="9">Phosphoribosylformimino-5-aminoimidazole carboxamide ribotide isomerase</fullName>
    </alternativeName>
</protein>
<dbReference type="GO" id="GO:0003949">
    <property type="term" value="F:1-(5-phosphoribosyl)-5-[(5-phosphoribosylamino)methylideneamino]imidazole-4-carboxamide isomerase activity"/>
    <property type="evidence" value="ECO:0007669"/>
    <property type="project" value="UniProtKB-UniRule"/>
</dbReference>
<name>A0A432ZNW8_9GAMM</name>
<evidence type="ECO:0000256" key="10">
    <source>
        <dbReference type="RuleBase" id="RU003657"/>
    </source>
</evidence>
<keyword evidence="6 9" id="KW-0028">Amino-acid biosynthesis</keyword>
<evidence type="ECO:0000313" key="12">
    <source>
        <dbReference type="EMBL" id="RUO79584.1"/>
    </source>
</evidence>
<dbReference type="HAMAP" id="MF_01014">
    <property type="entry name" value="HisA"/>
    <property type="match status" value="1"/>
</dbReference>
<keyword evidence="8 9" id="KW-0413">Isomerase</keyword>
<keyword evidence="5 9" id="KW-0963">Cytoplasm</keyword>
<dbReference type="EMBL" id="PIQG01000001">
    <property type="protein sequence ID" value="RUO79584.1"/>
    <property type="molecule type" value="Genomic_DNA"/>
</dbReference>
<dbReference type="RefSeq" id="WP_126825761.1">
    <property type="nucleotide sequence ID" value="NZ_PIQG01000001.1"/>
</dbReference>
<evidence type="ECO:0000256" key="7">
    <source>
        <dbReference type="ARBA" id="ARBA00023102"/>
    </source>
</evidence>
<evidence type="ECO:0000256" key="11">
    <source>
        <dbReference type="RuleBase" id="RU003658"/>
    </source>
</evidence>
<dbReference type="PANTHER" id="PTHR43090">
    <property type="entry name" value="1-(5-PHOSPHORIBOSYL)-5-[(5-PHOSPHORIBOSYLAMINO)METHYLIDENEAMINO] IMIDAZOLE-4-CARBOXAMIDE ISOMERASE"/>
    <property type="match status" value="1"/>
</dbReference>
<dbReference type="InterPro" id="IPR023016">
    <property type="entry name" value="HisA/PriA"/>
</dbReference>
<comment type="similarity">
    <text evidence="4 9 10">Belongs to the HisA/HisF family.</text>
</comment>
<comment type="subcellular location">
    <subcellularLocation>
        <location evidence="2 9 11">Cytoplasm</location>
    </subcellularLocation>
</comment>
<proteinExistence type="inferred from homology"/>
<dbReference type="GO" id="GO:0005737">
    <property type="term" value="C:cytoplasm"/>
    <property type="evidence" value="ECO:0007669"/>
    <property type="project" value="UniProtKB-SubCell"/>
</dbReference>
<dbReference type="NCBIfam" id="TIGR00007">
    <property type="entry name" value="1-(5-phosphoribosyl)-5-[(5-phosphoribosylamino)methylideneamino]imidazole-4-carboxamide isomerase"/>
    <property type="match status" value="1"/>
</dbReference>
<dbReference type="PANTHER" id="PTHR43090:SF2">
    <property type="entry name" value="1-(5-PHOSPHORIBOSYL)-5-[(5-PHOSPHORIBOSYLAMINO)METHYLIDENEAMINO] IMIDAZOLE-4-CARBOXAMIDE ISOMERASE"/>
    <property type="match status" value="1"/>
</dbReference>
<comment type="caution">
    <text evidence="12">The sequence shown here is derived from an EMBL/GenBank/DDBJ whole genome shotgun (WGS) entry which is preliminary data.</text>
</comment>
<gene>
    <name evidence="9 12" type="primary">hisA</name>
    <name evidence="12" type="ORF">CWI83_03545</name>
</gene>
<dbReference type="OrthoDB" id="9807749at2"/>
<keyword evidence="7 9" id="KW-0368">Histidine biosynthesis</keyword>
<feature type="active site" description="Proton donor" evidence="9">
    <location>
        <position position="129"/>
    </location>
</feature>
<evidence type="ECO:0000256" key="2">
    <source>
        <dbReference type="ARBA" id="ARBA00004496"/>
    </source>
</evidence>
<dbReference type="InterPro" id="IPR006063">
    <property type="entry name" value="HisA_bact_arch"/>
</dbReference>
<dbReference type="GO" id="GO:0000162">
    <property type="term" value="P:L-tryptophan biosynthetic process"/>
    <property type="evidence" value="ECO:0007669"/>
    <property type="project" value="TreeGrafter"/>
</dbReference>
<dbReference type="UniPathway" id="UPA00031">
    <property type="reaction ID" value="UER00009"/>
</dbReference>
<dbReference type="AlphaFoldDB" id="A0A432ZNW8"/>
<evidence type="ECO:0000256" key="4">
    <source>
        <dbReference type="ARBA" id="ARBA00009667"/>
    </source>
</evidence>
<dbReference type="GO" id="GO:0000105">
    <property type="term" value="P:L-histidine biosynthetic process"/>
    <property type="evidence" value="ECO:0007669"/>
    <property type="project" value="UniProtKB-UniRule"/>
</dbReference>
<evidence type="ECO:0000256" key="6">
    <source>
        <dbReference type="ARBA" id="ARBA00022605"/>
    </source>
</evidence>
<keyword evidence="13" id="KW-1185">Reference proteome</keyword>
<evidence type="ECO:0000256" key="1">
    <source>
        <dbReference type="ARBA" id="ARBA00000901"/>
    </source>
</evidence>
<dbReference type="Pfam" id="PF00977">
    <property type="entry name" value="His_biosynth"/>
    <property type="match status" value="1"/>
</dbReference>
<comment type="catalytic activity">
    <reaction evidence="1 9 11">
        <text>1-(5-phospho-beta-D-ribosyl)-5-[(5-phospho-beta-D-ribosylamino)methylideneamino]imidazole-4-carboxamide = 5-[(5-phospho-1-deoxy-D-ribulos-1-ylimino)methylamino]-1-(5-phospho-beta-D-ribosyl)imidazole-4-carboxamide</text>
        <dbReference type="Rhea" id="RHEA:15469"/>
        <dbReference type="ChEBI" id="CHEBI:58435"/>
        <dbReference type="ChEBI" id="CHEBI:58525"/>
        <dbReference type="EC" id="5.3.1.16"/>
    </reaction>
</comment>